<protein>
    <submittedName>
        <fullName evidence="6">ATP-grasp domain-containing protein</fullName>
    </submittedName>
</protein>
<dbReference type="InterPro" id="IPR052032">
    <property type="entry name" value="ATP-dep_AA_Ligase"/>
</dbReference>
<dbReference type="Gene3D" id="3.30.470.20">
    <property type="entry name" value="ATP-grasp fold, B domain"/>
    <property type="match status" value="1"/>
</dbReference>
<organism evidence="6 7">
    <name type="scientific">Haloechinothrix aidingensis</name>
    <dbReference type="NCBI Taxonomy" id="2752311"/>
    <lineage>
        <taxon>Bacteria</taxon>
        <taxon>Bacillati</taxon>
        <taxon>Actinomycetota</taxon>
        <taxon>Actinomycetes</taxon>
        <taxon>Pseudonocardiales</taxon>
        <taxon>Pseudonocardiaceae</taxon>
        <taxon>Haloechinothrix</taxon>
    </lineage>
</organism>
<sequence>MSDLATLLMIESWMRSTGHSLPGVIKRLGHRYILLTRDPDLYPACAGGQEHPVVAEADRIVRVDTNDTARLVDASRAVAARDGIDGVLTTCDYYLEAVAEVADALGLAGPSGAVMHLATRKHLVRRALHDAGLANPAFAVTRTWEDSLAAAAEIGYPLVAKPTDLNSGTAVRRIDDDAGLKDAFWEITGIERNTREQPLERALLLEQLIDGQELSVEAATCHGETTIIGITDKSVTGAPAFVESGHMFPARLDRDVASEVEEYVRAVLDAIGYTHGLTHTEVRLTPDGPHVVEINPRQAGGYIFDLVHRVTGTHPLELLVELSLGRNPQVGTASAPALTAEVPSGSAAVFFVMSPVEGTLQEVHGTAHLDADPAVVRWSVPAPAAIRCPRSNDAYLGHVLVVDPAGSAARERAEAAVGGLALRLADGRVVTPVGVPSELVASMSRPTMEAG</sequence>
<keyword evidence="7" id="KW-1185">Reference proteome</keyword>
<dbReference type="Proteomes" id="UP000582974">
    <property type="component" value="Unassembled WGS sequence"/>
</dbReference>
<dbReference type="EMBL" id="JACCKD010000003">
    <property type="protein sequence ID" value="MBA0126114.1"/>
    <property type="molecule type" value="Genomic_DNA"/>
</dbReference>
<dbReference type="RefSeq" id="WP_180892900.1">
    <property type="nucleotide sequence ID" value="NZ_JACCKD010000003.1"/>
</dbReference>
<reference evidence="6 7" key="1">
    <citation type="submission" date="2020-07" db="EMBL/GenBank/DDBJ databases">
        <title>Genome of Haloechinothrix sp.</title>
        <authorList>
            <person name="Tang S.-K."/>
            <person name="Yang L."/>
            <person name="Zhu W.-Y."/>
        </authorList>
    </citation>
    <scope>NUCLEOTIDE SEQUENCE [LARGE SCALE GENOMIC DNA]</scope>
    <source>
        <strain evidence="6 7">YIM 98757</strain>
    </source>
</reference>
<dbReference type="AlphaFoldDB" id="A0A838A0M8"/>
<dbReference type="InterPro" id="IPR040570">
    <property type="entry name" value="LAL_C2"/>
</dbReference>
<dbReference type="InterPro" id="IPR041472">
    <property type="entry name" value="BL00235/CARNS1_N"/>
</dbReference>
<feature type="domain" description="ATP-grasp" evidence="5">
    <location>
        <begin position="125"/>
        <end position="324"/>
    </location>
</feature>
<keyword evidence="2 4" id="KW-0547">Nucleotide-binding</keyword>
<dbReference type="Gene3D" id="3.40.50.20">
    <property type="match status" value="1"/>
</dbReference>
<dbReference type="Pfam" id="PF18130">
    <property type="entry name" value="ATPgrasp_N"/>
    <property type="match status" value="1"/>
</dbReference>
<keyword evidence="3 4" id="KW-0067">ATP-binding</keyword>
<dbReference type="Pfam" id="PF18603">
    <property type="entry name" value="LAL_C2"/>
    <property type="match status" value="1"/>
</dbReference>
<dbReference type="PANTHER" id="PTHR43585:SF2">
    <property type="entry name" value="ATP-GRASP ENZYME FSQD"/>
    <property type="match status" value="1"/>
</dbReference>
<dbReference type="Pfam" id="PF13535">
    <property type="entry name" value="ATP-grasp_4"/>
    <property type="match status" value="1"/>
</dbReference>
<evidence type="ECO:0000313" key="6">
    <source>
        <dbReference type="EMBL" id="MBA0126114.1"/>
    </source>
</evidence>
<evidence type="ECO:0000313" key="7">
    <source>
        <dbReference type="Proteomes" id="UP000582974"/>
    </source>
</evidence>
<dbReference type="GO" id="GO:0016874">
    <property type="term" value="F:ligase activity"/>
    <property type="evidence" value="ECO:0007669"/>
    <property type="project" value="UniProtKB-KW"/>
</dbReference>
<evidence type="ECO:0000256" key="2">
    <source>
        <dbReference type="ARBA" id="ARBA00022741"/>
    </source>
</evidence>
<keyword evidence="1" id="KW-0436">Ligase</keyword>
<evidence type="ECO:0000256" key="3">
    <source>
        <dbReference type="ARBA" id="ARBA00022840"/>
    </source>
</evidence>
<dbReference type="InterPro" id="IPR011761">
    <property type="entry name" value="ATP-grasp"/>
</dbReference>
<dbReference type="GO" id="GO:0005524">
    <property type="term" value="F:ATP binding"/>
    <property type="evidence" value="ECO:0007669"/>
    <property type="project" value="UniProtKB-UniRule"/>
</dbReference>
<dbReference type="PANTHER" id="PTHR43585">
    <property type="entry name" value="FUMIPYRROLE BIOSYNTHESIS PROTEIN C"/>
    <property type="match status" value="1"/>
</dbReference>
<accession>A0A838A0M8</accession>
<comment type="caution">
    <text evidence="6">The sequence shown here is derived from an EMBL/GenBank/DDBJ whole genome shotgun (WGS) entry which is preliminary data.</text>
</comment>
<evidence type="ECO:0000256" key="1">
    <source>
        <dbReference type="ARBA" id="ARBA00022598"/>
    </source>
</evidence>
<evidence type="ECO:0000256" key="4">
    <source>
        <dbReference type="PROSITE-ProRule" id="PRU00409"/>
    </source>
</evidence>
<proteinExistence type="predicted"/>
<name>A0A838A0M8_9PSEU</name>
<gene>
    <name evidence="6" type="ORF">H0B56_11235</name>
</gene>
<dbReference type="GO" id="GO:0046872">
    <property type="term" value="F:metal ion binding"/>
    <property type="evidence" value="ECO:0007669"/>
    <property type="project" value="InterPro"/>
</dbReference>
<dbReference type="PROSITE" id="PS50975">
    <property type="entry name" value="ATP_GRASP"/>
    <property type="match status" value="1"/>
</dbReference>
<evidence type="ECO:0000259" key="5">
    <source>
        <dbReference type="PROSITE" id="PS50975"/>
    </source>
</evidence>
<dbReference type="SUPFAM" id="SSF56059">
    <property type="entry name" value="Glutathione synthetase ATP-binding domain-like"/>
    <property type="match status" value="1"/>
</dbReference>